<dbReference type="RefSeq" id="WP_180487794.1">
    <property type="nucleotide sequence ID" value="NZ_LR822027.1"/>
</dbReference>
<dbReference type="PRINTS" id="PR00420">
    <property type="entry name" value="RNGMNOXGNASE"/>
</dbReference>
<dbReference type="InterPro" id="IPR050816">
    <property type="entry name" value="Flavin-dep_Halogenase_NPB"/>
</dbReference>
<dbReference type="EMBL" id="LR822027">
    <property type="protein sequence ID" value="CAD0152026.1"/>
    <property type="molecule type" value="Genomic_DNA"/>
</dbReference>
<evidence type="ECO:0000313" key="2">
    <source>
        <dbReference type="EMBL" id="CAD0152026.1"/>
    </source>
</evidence>
<gene>
    <name evidence="2" type="ORF">STHERMO_0781</name>
</gene>
<dbReference type="InterPro" id="IPR036188">
    <property type="entry name" value="FAD/NAD-bd_sf"/>
</dbReference>
<accession>A0A8D6U9D3</accession>
<dbReference type="Proteomes" id="UP000509791">
    <property type="component" value="Chromosome"/>
</dbReference>
<protein>
    <submittedName>
        <fullName evidence="2">Tryptophan halogenase</fullName>
    </submittedName>
</protein>
<dbReference type="AlphaFoldDB" id="A0A8D6U9D3"/>
<dbReference type="PANTHER" id="PTHR43747:SF1">
    <property type="entry name" value="SLR1998 PROTEIN"/>
    <property type="match status" value="1"/>
</dbReference>
<dbReference type="PANTHER" id="PTHR43747">
    <property type="entry name" value="FAD-BINDING PROTEIN"/>
    <property type="match status" value="1"/>
</dbReference>
<dbReference type="InterPro" id="IPR006905">
    <property type="entry name" value="Flavin_halogenase"/>
</dbReference>
<dbReference type="GO" id="GO:0004497">
    <property type="term" value="F:monooxygenase activity"/>
    <property type="evidence" value="ECO:0007669"/>
    <property type="project" value="InterPro"/>
</dbReference>
<evidence type="ECO:0000313" key="3">
    <source>
        <dbReference type="Proteomes" id="UP000509791"/>
    </source>
</evidence>
<dbReference type="Gene3D" id="3.30.9.100">
    <property type="match status" value="1"/>
</dbReference>
<dbReference type="Gene3D" id="3.50.50.60">
    <property type="entry name" value="FAD/NAD(P)-binding domain"/>
    <property type="match status" value="1"/>
</dbReference>
<comment type="similarity">
    <text evidence="1">Belongs to the flavin-dependent halogenase family. Bacterial tryptophan halogenase subfamily.</text>
</comment>
<evidence type="ECO:0000256" key="1">
    <source>
        <dbReference type="ARBA" id="ARBA00038396"/>
    </source>
</evidence>
<organism evidence="2 3">
    <name type="scientific">Streptococcus thermophilus</name>
    <dbReference type="NCBI Taxonomy" id="1308"/>
    <lineage>
        <taxon>Bacteria</taxon>
        <taxon>Bacillati</taxon>
        <taxon>Bacillota</taxon>
        <taxon>Bacilli</taxon>
        <taxon>Lactobacillales</taxon>
        <taxon>Streptococcaceae</taxon>
        <taxon>Streptococcus</taxon>
    </lineage>
</organism>
<name>A0A8D6U9D3_STRTR</name>
<sequence length="406" mass="46138">MKTNYDVIVIGGGPGGSSIATLLQRKGWDVVLFEKAKFPRYHIGESLVPGCVPILQELGVFKEMDEREMQRKYGITFVWGEDSTPWHVRWDETPSEITKNYTFQVNRSDFDSLLLKNAKRNGVEVHESTPVVSFIKEGNAYKGVTIKHNSEKIDVYAKIVIDASGQTALIGNLEKTFEIDEQLKNQAVWSYFENAGREDGENEGNIIIESSEIGWLWYIPFSNNVTSVGWVAGKNQFDNRDLSTQYFDRLEQSSLVKKLLSDSKNIDKVHTMRDWSYSSSNFYGNGYVLLGDAAGFVDPLFSTGVFLAMNGATLGAKCIDKALRNEEDKEKYLQLYEQGYKSFLKKVTDFVHFFYDASLQKDKYFGKADTLVNPFVEMTHRQEFIYLISGLAGINTFEKEVGIENE</sequence>
<reference evidence="2 3" key="1">
    <citation type="submission" date="2020-06" db="EMBL/GenBank/DDBJ databases">
        <authorList>
            <person name="Chuat V."/>
        </authorList>
    </citation>
    <scope>NUCLEOTIDE SEQUENCE [LARGE SCALE GENOMIC DNA]</scope>
    <source>
        <strain evidence="2">STH_CIRM_998</strain>
    </source>
</reference>
<proteinExistence type="inferred from homology"/>
<dbReference type="Pfam" id="PF04820">
    <property type="entry name" value="Trp_halogenase"/>
    <property type="match status" value="2"/>
</dbReference>
<dbReference type="SUPFAM" id="SSF51905">
    <property type="entry name" value="FAD/NAD(P)-binding domain"/>
    <property type="match status" value="1"/>
</dbReference>